<comment type="similarity">
    <text evidence="1">Belongs to the UPF0215 family.</text>
</comment>
<dbReference type="Gene3D" id="3.30.2170.10">
    <property type="entry name" value="archaeoglobus fulgidus dsm 4304 superfamily"/>
    <property type="match status" value="1"/>
</dbReference>
<evidence type="ECO:0000256" key="1">
    <source>
        <dbReference type="HAMAP-Rule" id="MF_00582"/>
    </source>
</evidence>
<dbReference type="HAMAP" id="MF_00582">
    <property type="entry name" value="UPF0215"/>
    <property type="match status" value="1"/>
</dbReference>
<reference evidence="2 3" key="1">
    <citation type="journal article" date="2015" name="Appl. Environ. Microbiol.">
        <title>Nanoarchaeota, Their Sulfolobales Host, and Nanoarchaeota Virus Distribution across Yellowstone National Park Hot Springs.</title>
        <authorList>
            <person name="Munson-McGee J.H."/>
            <person name="Field E.K."/>
            <person name="Bateson M."/>
            <person name="Rooney C."/>
            <person name="Stepanauskas R."/>
            <person name="Young M.J."/>
        </authorList>
    </citation>
    <scope>NUCLEOTIDE SEQUENCE [LARGE SCALE GENOMIC DNA]</scope>
    <source>
        <strain evidence="2">SCGC AC-742_N10</strain>
    </source>
</reference>
<gene>
    <name evidence="2" type="ORF">DDW13_08700</name>
</gene>
<comment type="caution">
    <text evidence="2">The sequence shown here is derived from an EMBL/GenBank/DDBJ whole genome shotgun (WGS) entry which is preliminary data.</text>
</comment>
<protein>
    <recommendedName>
        <fullName evidence="1">UPF0215 protein DDW13_08700</fullName>
    </recommendedName>
</protein>
<proteinExistence type="inferred from homology"/>
<evidence type="ECO:0000313" key="2">
    <source>
        <dbReference type="EMBL" id="PVU74119.1"/>
    </source>
</evidence>
<name>A0A2T9X221_9CREN</name>
<dbReference type="PIRSF" id="PIRSF006380">
    <property type="entry name" value="UCP006380"/>
    <property type="match status" value="1"/>
</dbReference>
<dbReference type="PANTHER" id="PTHR39518">
    <property type="entry name" value="UPF0215 PROTEIN MJ1150"/>
    <property type="match status" value="1"/>
</dbReference>
<sequence length="173" mass="19483">MLVSGIDDGYFPLTYKGKRGKCPLVSVTFDGYKLVDVDVEFITVDGDDATTAYKNLRKGDIKILDSIIVGGFNYIIPDNNYIIYYASKPDIDSILNAARKHYNDKRVNAIKEFLSNMIALSTNRGTVYVNTDLDLKMVKSVIEYYQIFSKYPEPIKYAHIIGKAIGQSQLISD</sequence>
<dbReference type="Proteomes" id="UP000245638">
    <property type="component" value="Unassembled WGS sequence"/>
</dbReference>
<organism evidence="2 3">
    <name type="scientific">Acidianus hospitalis</name>
    <dbReference type="NCBI Taxonomy" id="563177"/>
    <lineage>
        <taxon>Archaea</taxon>
        <taxon>Thermoproteota</taxon>
        <taxon>Thermoprotei</taxon>
        <taxon>Sulfolobales</taxon>
        <taxon>Sulfolobaceae</taxon>
        <taxon>Acidianus</taxon>
    </lineage>
</organism>
<dbReference type="Pfam" id="PF01949">
    <property type="entry name" value="Endo_dU"/>
    <property type="match status" value="1"/>
</dbReference>
<dbReference type="PANTHER" id="PTHR39518:SF2">
    <property type="entry name" value="UPF0215 PROTEIN MJ1150"/>
    <property type="match status" value="1"/>
</dbReference>
<dbReference type="EMBL" id="QEFD01000233">
    <property type="protein sequence ID" value="PVU74119.1"/>
    <property type="molecule type" value="Genomic_DNA"/>
</dbReference>
<evidence type="ECO:0000313" key="3">
    <source>
        <dbReference type="Proteomes" id="UP000245638"/>
    </source>
</evidence>
<dbReference type="InterPro" id="IPR002802">
    <property type="entry name" value="Endo_dU"/>
</dbReference>
<dbReference type="AlphaFoldDB" id="A0A2T9X221"/>
<accession>A0A2T9X221</accession>